<sequence length="153" mass="18008">MDINFRQIDKSNYNTCVSLKVGENQTNYVASNVFSLVQASYEDELYPLGIYNGDEMVGFLLYDYDEELKGWSLSRFMIDINHQNKGFGSKALEKFLDYFHDKFPNANLYTSVEIDNEVAIKLYEKYGFNKKNSFEYKVGDTTFKELRMLKELW</sequence>
<dbReference type="EMBL" id="AZQP01000008">
    <property type="protein sequence ID" value="EYE89133.1"/>
    <property type="molecule type" value="Genomic_DNA"/>
</dbReference>
<keyword evidence="2" id="KW-0808">Transferase</keyword>
<dbReference type="STRING" id="1403537.Q428_04125"/>
<dbReference type="PROSITE" id="PS51186">
    <property type="entry name" value="GNAT"/>
    <property type="match status" value="1"/>
</dbReference>
<evidence type="ECO:0000313" key="2">
    <source>
        <dbReference type="EMBL" id="EYE89133.1"/>
    </source>
</evidence>
<reference evidence="2 3" key="1">
    <citation type="journal article" date="2014" name="Genome Announc.">
        <title>Draft Genome Sequence of Fervidicella metallireducens Strain AeBT, an Iron-Reducing Thermoanaerobe from the Great Artesian Basin.</title>
        <authorList>
            <person name="Patel B.K."/>
        </authorList>
    </citation>
    <scope>NUCLEOTIDE SEQUENCE [LARGE SCALE GENOMIC DNA]</scope>
    <source>
        <strain evidence="2 3">AeB</strain>
    </source>
</reference>
<organism evidence="2 3">
    <name type="scientific">Fervidicella metallireducens AeB</name>
    <dbReference type="NCBI Taxonomy" id="1403537"/>
    <lineage>
        <taxon>Bacteria</taxon>
        <taxon>Bacillati</taxon>
        <taxon>Bacillota</taxon>
        <taxon>Clostridia</taxon>
        <taxon>Eubacteriales</taxon>
        <taxon>Clostridiaceae</taxon>
        <taxon>Fervidicella</taxon>
    </lineage>
</organism>
<dbReference type="RefSeq" id="WP_035378400.1">
    <property type="nucleotide sequence ID" value="NZ_AZQP01000008.1"/>
</dbReference>
<dbReference type="InterPro" id="IPR016181">
    <property type="entry name" value="Acyl_CoA_acyltransferase"/>
</dbReference>
<dbReference type="OrthoDB" id="9127144at2"/>
<keyword evidence="3" id="KW-1185">Reference proteome</keyword>
<dbReference type="InterPro" id="IPR000182">
    <property type="entry name" value="GNAT_dom"/>
</dbReference>
<accession>A0A017RWJ5</accession>
<feature type="domain" description="N-acetyltransferase" evidence="1">
    <location>
        <begin position="3"/>
        <end position="153"/>
    </location>
</feature>
<protein>
    <submittedName>
        <fullName evidence="2">Spermidine acetyltransferase</fullName>
    </submittedName>
</protein>
<dbReference type="Gene3D" id="3.40.630.30">
    <property type="match status" value="1"/>
</dbReference>
<proteinExistence type="predicted"/>
<dbReference type="GO" id="GO:0016747">
    <property type="term" value="F:acyltransferase activity, transferring groups other than amino-acyl groups"/>
    <property type="evidence" value="ECO:0007669"/>
    <property type="project" value="InterPro"/>
</dbReference>
<evidence type="ECO:0000313" key="3">
    <source>
        <dbReference type="Proteomes" id="UP000019681"/>
    </source>
</evidence>
<dbReference type="Pfam" id="PF00583">
    <property type="entry name" value="Acetyltransf_1"/>
    <property type="match status" value="1"/>
</dbReference>
<gene>
    <name evidence="2" type="ORF">Q428_04125</name>
</gene>
<dbReference type="CDD" id="cd04301">
    <property type="entry name" value="NAT_SF"/>
    <property type="match status" value="1"/>
</dbReference>
<name>A0A017RWJ5_9CLOT</name>
<comment type="caution">
    <text evidence="2">The sequence shown here is derived from an EMBL/GenBank/DDBJ whole genome shotgun (WGS) entry which is preliminary data.</text>
</comment>
<dbReference type="SUPFAM" id="SSF55729">
    <property type="entry name" value="Acyl-CoA N-acyltransferases (Nat)"/>
    <property type="match status" value="1"/>
</dbReference>
<dbReference type="Proteomes" id="UP000019681">
    <property type="component" value="Unassembled WGS sequence"/>
</dbReference>
<dbReference type="AlphaFoldDB" id="A0A017RWJ5"/>
<evidence type="ECO:0000259" key="1">
    <source>
        <dbReference type="PROSITE" id="PS51186"/>
    </source>
</evidence>